<accession>A0ABQ7GGV9</accession>
<dbReference type="Proteomes" id="UP000815325">
    <property type="component" value="Unassembled WGS sequence"/>
</dbReference>
<dbReference type="InterPro" id="IPR012675">
    <property type="entry name" value="Beta-grasp_dom_sf"/>
</dbReference>
<dbReference type="InterPro" id="IPR036010">
    <property type="entry name" value="2Fe-2S_ferredoxin-like_sf"/>
</dbReference>
<feature type="compositionally biased region" description="Polar residues" evidence="3">
    <location>
        <begin position="168"/>
        <end position="179"/>
    </location>
</feature>
<dbReference type="EMBL" id="MU069788">
    <property type="protein sequence ID" value="KAF5833841.1"/>
    <property type="molecule type" value="Genomic_DNA"/>
</dbReference>
<dbReference type="Pfam" id="PF00111">
    <property type="entry name" value="Fer2"/>
    <property type="match status" value="1"/>
</dbReference>
<keyword evidence="1" id="KW-0001">2Fe-2S</keyword>
<feature type="domain" description="2Fe-2S ferredoxin-type" evidence="4">
    <location>
        <begin position="52"/>
        <end position="155"/>
    </location>
</feature>
<evidence type="ECO:0000256" key="1">
    <source>
        <dbReference type="ARBA" id="ARBA00022714"/>
    </source>
</evidence>
<evidence type="ECO:0000259" key="4">
    <source>
        <dbReference type="PROSITE" id="PS51085"/>
    </source>
</evidence>
<proteinExistence type="predicted"/>
<dbReference type="PROSITE" id="PS51085">
    <property type="entry name" value="2FE2S_FER_2"/>
    <property type="match status" value="1"/>
</dbReference>
<dbReference type="InterPro" id="IPR001041">
    <property type="entry name" value="2Fe-2S_ferredoxin-type"/>
</dbReference>
<sequence>MLLNSNMRCLRASQLTRLNSGQSLLLQPLNHNPSTFAAHASSDARGTQGNEECVSLVYRGLKLEARKGARVRTALLKAGVSPHNGDAKLINCRGLGTCGTCAVQISGNISPKDLTPAEKLRLNFPPHKAPNNQRLRLACQVKLQGDVTVIKFDQFWGQGSLPLGPLQPVSSHEAQNRFESTGVDGEGMDLGKTAVEPKSRLGLSCTPLGNLEFLLDSESGVK</sequence>
<dbReference type="SUPFAM" id="SSF54292">
    <property type="entry name" value="2Fe-2S ferredoxin-like"/>
    <property type="match status" value="1"/>
</dbReference>
<keyword evidence="1" id="KW-0408">Iron</keyword>
<evidence type="ECO:0000313" key="6">
    <source>
        <dbReference type="Proteomes" id="UP000815325"/>
    </source>
</evidence>
<evidence type="ECO:0000256" key="3">
    <source>
        <dbReference type="SAM" id="MobiDB-lite"/>
    </source>
</evidence>
<keyword evidence="6" id="KW-1185">Reference proteome</keyword>
<protein>
    <recommendedName>
        <fullName evidence="4">2Fe-2S ferredoxin-type domain-containing protein</fullName>
    </recommendedName>
</protein>
<comment type="caution">
    <text evidence="5">The sequence shown here is derived from an EMBL/GenBank/DDBJ whole genome shotgun (WGS) entry which is preliminary data.</text>
</comment>
<dbReference type="CDD" id="cd00207">
    <property type="entry name" value="fer2"/>
    <property type="match status" value="1"/>
</dbReference>
<feature type="region of interest" description="Disordered" evidence="3">
    <location>
        <begin position="167"/>
        <end position="189"/>
    </location>
</feature>
<organism evidence="5 6">
    <name type="scientific">Dunaliella salina</name>
    <name type="common">Green alga</name>
    <name type="synonym">Protococcus salinus</name>
    <dbReference type="NCBI Taxonomy" id="3046"/>
    <lineage>
        <taxon>Eukaryota</taxon>
        <taxon>Viridiplantae</taxon>
        <taxon>Chlorophyta</taxon>
        <taxon>core chlorophytes</taxon>
        <taxon>Chlorophyceae</taxon>
        <taxon>CS clade</taxon>
        <taxon>Chlamydomonadales</taxon>
        <taxon>Dunaliellaceae</taxon>
        <taxon>Dunaliella</taxon>
    </lineage>
</organism>
<gene>
    <name evidence="5" type="ORF">DUNSADRAFT_9715</name>
</gene>
<evidence type="ECO:0000256" key="2">
    <source>
        <dbReference type="ARBA" id="ARBA00023014"/>
    </source>
</evidence>
<keyword evidence="1" id="KW-0479">Metal-binding</keyword>
<reference evidence="5" key="1">
    <citation type="submission" date="2017-08" db="EMBL/GenBank/DDBJ databases">
        <authorList>
            <person name="Polle J.E."/>
            <person name="Barry K."/>
            <person name="Cushman J."/>
            <person name="Schmutz J."/>
            <person name="Tran D."/>
            <person name="Hathwaick L.T."/>
            <person name="Yim W.C."/>
            <person name="Jenkins J."/>
            <person name="Mckie-Krisberg Z.M."/>
            <person name="Prochnik S."/>
            <person name="Lindquist E."/>
            <person name="Dockter R.B."/>
            <person name="Adam C."/>
            <person name="Molina H."/>
            <person name="Bunkerborg J."/>
            <person name="Jin E."/>
            <person name="Buchheim M."/>
            <person name="Magnuson J."/>
        </authorList>
    </citation>
    <scope>NUCLEOTIDE SEQUENCE</scope>
    <source>
        <strain evidence="5">CCAP 19/18</strain>
    </source>
</reference>
<evidence type="ECO:0000313" key="5">
    <source>
        <dbReference type="EMBL" id="KAF5833841.1"/>
    </source>
</evidence>
<name>A0ABQ7GGV9_DUNSA</name>
<dbReference type="Gene3D" id="3.10.20.30">
    <property type="match status" value="1"/>
</dbReference>
<keyword evidence="2" id="KW-0411">Iron-sulfur</keyword>